<feature type="transmembrane region" description="Helical" evidence="2">
    <location>
        <begin position="240"/>
        <end position="262"/>
    </location>
</feature>
<proteinExistence type="predicted"/>
<feature type="compositionally biased region" description="Basic and acidic residues" evidence="1">
    <location>
        <begin position="354"/>
        <end position="364"/>
    </location>
</feature>
<dbReference type="PANTHER" id="PTHR38794:SF1">
    <property type="entry name" value="INTEGRAL MEMBRANE PROTEIN"/>
    <property type="match status" value="1"/>
</dbReference>
<gene>
    <name evidence="4" type="ORF">S7711_09534</name>
</gene>
<dbReference type="Proteomes" id="UP000028045">
    <property type="component" value="Unassembled WGS sequence"/>
</dbReference>
<dbReference type="AlphaFoldDB" id="A0A084AP89"/>
<keyword evidence="5" id="KW-1185">Reference proteome</keyword>
<dbReference type="HOGENOM" id="CLU_036632_5_0_1"/>
<feature type="transmembrane region" description="Helical" evidence="2">
    <location>
        <begin position="207"/>
        <end position="228"/>
    </location>
</feature>
<evidence type="ECO:0000313" key="4">
    <source>
        <dbReference type="EMBL" id="KEY67118.1"/>
    </source>
</evidence>
<feature type="transmembrane region" description="Helical" evidence="2">
    <location>
        <begin position="128"/>
        <end position="151"/>
    </location>
</feature>
<dbReference type="InterPro" id="IPR049326">
    <property type="entry name" value="Rhodopsin_dom_fungi"/>
</dbReference>
<keyword evidence="2" id="KW-0472">Membrane</keyword>
<organism evidence="4 5">
    <name type="scientific">Stachybotrys chartarum (strain CBS 109288 / IBT 7711)</name>
    <name type="common">Toxic black mold</name>
    <name type="synonym">Stilbospora chartarum</name>
    <dbReference type="NCBI Taxonomy" id="1280523"/>
    <lineage>
        <taxon>Eukaryota</taxon>
        <taxon>Fungi</taxon>
        <taxon>Dikarya</taxon>
        <taxon>Ascomycota</taxon>
        <taxon>Pezizomycotina</taxon>
        <taxon>Sordariomycetes</taxon>
        <taxon>Hypocreomycetidae</taxon>
        <taxon>Hypocreales</taxon>
        <taxon>Stachybotryaceae</taxon>
        <taxon>Stachybotrys</taxon>
    </lineage>
</organism>
<sequence>MSSPQRVITDTNRAPLVQVLGLMFLVIAVLACFVRSGTKIHMIKTLKVDDILAIVSSLFAVGQSIAVFVACENGLGNLFDSLSPGNIDTFLRMQSYYAANVMFIASLTCSKLSGAMGLRLLTLESQRWLVLGCEITVGAWGVSALVASLFQCSLPSPWDYTDSARCIDLNAFWTYYSAANIVTDVAIIAIMVDNVRRIQTSWGKKTLVIGVFGCRILVIPAAAAQIYFTGRAFQSEDRTFSLWEVTIAAQLVQCLAIFTVCAPNLKPFLDSLESGQIRVDDMRRQGKSSSNGYPSYPSKNSRNKSGQNSAIVSKPRIGKSNDMFATDGSQRSEIHELVNLSKHKAQASNSMGVEQKRSWDESSRKSHSSQTILIHQSWQVDVQPTSNSAFD</sequence>
<evidence type="ECO:0000256" key="2">
    <source>
        <dbReference type="SAM" id="Phobius"/>
    </source>
</evidence>
<feature type="region of interest" description="Disordered" evidence="1">
    <location>
        <begin position="282"/>
        <end position="328"/>
    </location>
</feature>
<dbReference type="Pfam" id="PF20684">
    <property type="entry name" value="Fung_rhodopsin"/>
    <property type="match status" value="1"/>
</dbReference>
<dbReference type="EMBL" id="KL648631">
    <property type="protein sequence ID" value="KEY67118.1"/>
    <property type="molecule type" value="Genomic_DNA"/>
</dbReference>
<protein>
    <recommendedName>
        <fullName evidence="3">Rhodopsin domain-containing protein</fullName>
    </recommendedName>
</protein>
<feature type="compositionally biased region" description="Polar residues" evidence="1">
    <location>
        <begin position="287"/>
        <end position="311"/>
    </location>
</feature>
<feature type="domain" description="Rhodopsin" evidence="3">
    <location>
        <begin position="35"/>
        <end position="269"/>
    </location>
</feature>
<reference evidence="4 5" key="1">
    <citation type="journal article" date="2014" name="BMC Genomics">
        <title>Comparative genome sequencing reveals chemotype-specific gene clusters in the toxigenic black mold Stachybotrys.</title>
        <authorList>
            <person name="Semeiks J."/>
            <person name="Borek D."/>
            <person name="Otwinowski Z."/>
            <person name="Grishin N.V."/>
        </authorList>
    </citation>
    <scope>NUCLEOTIDE SEQUENCE [LARGE SCALE GENOMIC DNA]</scope>
    <source>
        <strain evidence="5">CBS 109288 / IBT 7711</strain>
    </source>
</reference>
<feature type="transmembrane region" description="Helical" evidence="2">
    <location>
        <begin position="95"/>
        <end position="116"/>
    </location>
</feature>
<name>A0A084AP89_STACB</name>
<keyword evidence="2" id="KW-0812">Transmembrane</keyword>
<feature type="region of interest" description="Disordered" evidence="1">
    <location>
        <begin position="341"/>
        <end position="373"/>
    </location>
</feature>
<dbReference type="PANTHER" id="PTHR38794">
    <property type="entry name" value="INTEGRAL MEMBRANE PROTEIN"/>
    <property type="match status" value="1"/>
</dbReference>
<feature type="transmembrane region" description="Helical" evidence="2">
    <location>
        <begin position="16"/>
        <end position="38"/>
    </location>
</feature>
<feature type="transmembrane region" description="Helical" evidence="2">
    <location>
        <begin position="171"/>
        <end position="195"/>
    </location>
</feature>
<evidence type="ECO:0000259" key="3">
    <source>
        <dbReference type="Pfam" id="PF20684"/>
    </source>
</evidence>
<dbReference type="PROSITE" id="PS51257">
    <property type="entry name" value="PROKAR_LIPOPROTEIN"/>
    <property type="match status" value="1"/>
</dbReference>
<keyword evidence="2" id="KW-1133">Transmembrane helix</keyword>
<evidence type="ECO:0000256" key="1">
    <source>
        <dbReference type="SAM" id="MobiDB-lite"/>
    </source>
</evidence>
<dbReference type="OrthoDB" id="3918601at2759"/>
<accession>A0A084AP89</accession>
<evidence type="ECO:0000313" key="5">
    <source>
        <dbReference type="Proteomes" id="UP000028045"/>
    </source>
</evidence>